<name>A0A7S1IUF5_9EUGL</name>
<evidence type="ECO:0000313" key="2">
    <source>
        <dbReference type="EMBL" id="CAD9023173.1"/>
    </source>
</evidence>
<feature type="transmembrane region" description="Helical" evidence="1">
    <location>
        <begin position="242"/>
        <end position="265"/>
    </location>
</feature>
<keyword evidence="1" id="KW-1133">Transmembrane helix</keyword>
<keyword evidence="1" id="KW-0812">Transmembrane</keyword>
<feature type="transmembrane region" description="Helical" evidence="1">
    <location>
        <begin position="20"/>
        <end position="41"/>
    </location>
</feature>
<feature type="transmembrane region" description="Helical" evidence="1">
    <location>
        <begin position="277"/>
        <end position="306"/>
    </location>
</feature>
<feature type="transmembrane region" description="Helical" evidence="1">
    <location>
        <begin position="327"/>
        <end position="351"/>
    </location>
</feature>
<proteinExistence type="predicted"/>
<evidence type="ECO:0000256" key="1">
    <source>
        <dbReference type="SAM" id="Phobius"/>
    </source>
</evidence>
<keyword evidence="1" id="KW-0472">Membrane</keyword>
<protein>
    <submittedName>
        <fullName evidence="2">Uncharacterized protein</fullName>
    </submittedName>
</protein>
<feature type="transmembrane region" description="Helical" evidence="1">
    <location>
        <begin position="86"/>
        <end position="106"/>
    </location>
</feature>
<gene>
    <name evidence="2" type="ORF">EGYM00392_LOCUS34295</name>
</gene>
<organism evidence="2">
    <name type="scientific">Eutreptiella gymnastica</name>
    <dbReference type="NCBI Taxonomy" id="73025"/>
    <lineage>
        <taxon>Eukaryota</taxon>
        <taxon>Discoba</taxon>
        <taxon>Euglenozoa</taxon>
        <taxon>Euglenida</taxon>
        <taxon>Spirocuta</taxon>
        <taxon>Euglenophyceae</taxon>
        <taxon>Eutreptiales</taxon>
        <taxon>Eutreptiaceae</taxon>
        <taxon>Eutreptiella</taxon>
    </lineage>
</organism>
<sequence length="379" mass="43438">MEYSYMQALDLPMSMPFFAHQNRISAAFFGGAMFSGSASYMGTKRGIGNHYAPILQLHIHHFHTNMLPGMRVLTVMTVYLTHGGSIFIVWTLICCAAFWMCSPAIYNPNPNLWTLMADIRRLGHFFSTALDISHDINKFLDDVRPRVFDAPTLQHWVLYHWIIALEGSKARQAPDMMTASRVWVKDMLASCIQYGFWIWFAWYYLFLSGIDVCWPTVLLPALSLASSLFHKTQPLGMGAEKCVRVVYLFILPMAFIQTVITILVYDVSLLFTQVPVFYLLFGLAVGLLHDWYFAALELWVATFPLAQRRQRRFEVYRKVAQVSPLITCYEVLAAISVLILVIITGLLAAMVEGHTCYLFNSNVARNTAQRLRERMSRKW</sequence>
<dbReference type="AlphaFoldDB" id="A0A7S1IUF5"/>
<feature type="transmembrane region" description="Helical" evidence="1">
    <location>
        <begin position="212"/>
        <end position="230"/>
    </location>
</feature>
<reference evidence="2" key="1">
    <citation type="submission" date="2021-01" db="EMBL/GenBank/DDBJ databases">
        <authorList>
            <person name="Corre E."/>
            <person name="Pelletier E."/>
            <person name="Niang G."/>
            <person name="Scheremetjew M."/>
            <person name="Finn R."/>
            <person name="Kale V."/>
            <person name="Holt S."/>
            <person name="Cochrane G."/>
            <person name="Meng A."/>
            <person name="Brown T."/>
            <person name="Cohen L."/>
        </authorList>
    </citation>
    <scope>NUCLEOTIDE SEQUENCE</scope>
    <source>
        <strain evidence="2">NIES-381</strain>
    </source>
</reference>
<dbReference type="EMBL" id="HBGA01091541">
    <property type="protein sequence ID" value="CAD9023173.1"/>
    <property type="molecule type" value="Transcribed_RNA"/>
</dbReference>
<accession>A0A7S1IUF5</accession>